<proteinExistence type="predicted"/>
<evidence type="ECO:0000313" key="1">
    <source>
        <dbReference type="EMBL" id="CCA21738.1"/>
    </source>
</evidence>
<accession>F0WKD4</accession>
<gene>
    <name evidence="1" type="primary">AlNc14C132G6986</name>
    <name evidence="1" type="ORF">ALNC14_078810</name>
</gene>
<reference evidence="1" key="2">
    <citation type="submission" date="2011-02" db="EMBL/GenBank/DDBJ databases">
        <authorList>
            <person name="MacLean D."/>
        </authorList>
    </citation>
    <scope>NUCLEOTIDE SEQUENCE</scope>
</reference>
<name>F0WKD4_9STRA</name>
<sequence>MSHTLGSVKGSDFASQWMFDNTIRSCNFVSDSLAPIRQIVHCVMNVAIKMISLTSDAALTWGCCRIEVTGFMAL</sequence>
<dbReference type="HOGENOM" id="CLU_2692927_0_0_1"/>
<dbReference type="EMBL" id="FR824177">
    <property type="protein sequence ID" value="CCA21738.1"/>
    <property type="molecule type" value="Genomic_DNA"/>
</dbReference>
<reference evidence="1" key="1">
    <citation type="journal article" date="2011" name="PLoS Biol.">
        <title>Gene gain and loss during evolution of obligate parasitism in the white rust pathogen of Arabidopsis thaliana.</title>
        <authorList>
            <person name="Kemen E."/>
            <person name="Gardiner A."/>
            <person name="Schultz-Larsen T."/>
            <person name="Kemen A.C."/>
            <person name="Balmuth A.L."/>
            <person name="Robert-Seilaniantz A."/>
            <person name="Bailey K."/>
            <person name="Holub E."/>
            <person name="Studholme D.J."/>
            <person name="Maclean D."/>
            <person name="Jones J.D."/>
        </authorList>
    </citation>
    <scope>NUCLEOTIDE SEQUENCE</scope>
</reference>
<protein>
    <submittedName>
        <fullName evidence="1">AlNc14C132G6986 protein</fullName>
    </submittedName>
</protein>
<dbReference type="AlphaFoldDB" id="F0WKD4"/>
<organism evidence="1">
    <name type="scientific">Albugo laibachii Nc14</name>
    <dbReference type="NCBI Taxonomy" id="890382"/>
    <lineage>
        <taxon>Eukaryota</taxon>
        <taxon>Sar</taxon>
        <taxon>Stramenopiles</taxon>
        <taxon>Oomycota</taxon>
        <taxon>Peronosporomycetes</taxon>
        <taxon>Albuginales</taxon>
        <taxon>Albuginaceae</taxon>
        <taxon>Albugo</taxon>
    </lineage>
</organism>